<evidence type="ECO:0000256" key="1">
    <source>
        <dbReference type="SAM" id="Coils"/>
    </source>
</evidence>
<dbReference type="Proteomes" id="UP000547510">
    <property type="component" value="Unassembled WGS sequence"/>
</dbReference>
<dbReference type="InterPro" id="IPR011990">
    <property type="entry name" value="TPR-like_helical_dom_sf"/>
</dbReference>
<dbReference type="SMART" id="SM00028">
    <property type="entry name" value="TPR"/>
    <property type="match status" value="5"/>
</dbReference>
<reference evidence="2 3" key="1">
    <citation type="submission" date="2020-08" db="EMBL/GenBank/DDBJ databases">
        <title>Genomic Encyclopedia of Type Strains, Phase III (KMG-III): the genomes of soil and plant-associated and newly described type strains.</title>
        <authorList>
            <person name="Whitman W."/>
        </authorList>
    </citation>
    <scope>NUCLEOTIDE SEQUENCE [LARGE SCALE GENOMIC DNA]</scope>
    <source>
        <strain evidence="2 3">CECT 8640</strain>
    </source>
</reference>
<keyword evidence="3" id="KW-1185">Reference proteome</keyword>
<dbReference type="Gene3D" id="1.25.40.10">
    <property type="entry name" value="Tetratricopeptide repeat domain"/>
    <property type="match status" value="1"/>
</dbReference>
<dbReference type="RefSeq" id="WP_184699204.1">
    <property type="nucleotide sequence ID" value="NZ_JACHJN010000023.1"/>
</dbReference>
<protein>
    <submittedName>
        <fullName evidence="2">Tetratricopeptide (TPR) repeat protein</fullName>
    </submittedName>
</protein>
<dbReference type="AlphaFoldDB" id="A0A841CTV3"/>
<sequence length="244" mass="26788">MFGTLSAVYERYGCTAEMFANLEQAVTIARESNDRIGEGFGILHVAMVHQMRGDLRAAEEQYLRALNRGVSAGDPLLISYARTYLAVLRQLRGEHARAAEELQAALEHSQNIGNEINEATALIHLGISCRASGRLDLALDHLHQAHALARKVTDADLEAKSLNELGTCLHGTEPQQAIVHHEQALAITLTSGNLLERARAHQGLAHCHAVLGNLDANEQHHRMTINLRSRLSMVPNSPRTPDEL</sequence>
<proteinExistence type="predicted"/>
<evidence type="ECO:0000313" key="2">
    <source>
        <dbReference type="EMBL" id="MBB5960739.1"/>
    </source>
</evidence>
<keyword evidence="1" id="KW-0175">Coiled coil</keyword>
<gene>
    <name evidence="2" type="ORF">FHS29_007367</name>
</gene>
<name>A0A841CTV3_9PSEU</name>
<feature type="coiled-coil region" evidence="1">
    <location>
        <begin position="48"/>
        <end position="108"/>
    </location>
</feature>
<organism evidence="2 3">
    <name type="scientific">Saccharothrix tamanrassetensis</name>
    <dbReference type="NCBI Taxonomy" id="1051531"/>
    <lineage>
        <taxon>Bacteria</taxon>
        <taxon>Bacillati</taxon>
        <taxon>Actinomycetota</taxon>
        <taxon>Actinomycetes</taxon>
        <taxon>Pseudonocardiales</taxon>
        <taxon>Pseudonocardiaceae</taxon>
        <taxon>Saccharothrix</taxon>
    </lineage>
</organism>
<accession>A0A841CTV3</accession>
<dbReference type="EMBL" id="JACHJN010000023">
    <property type="protein sequence ID" value="MBB5960739.1"/>
    <property type="molecule type" value="Genomic_DNA"/>
</dbReference>
<dbReference type="Pfam" id="PF13424">
    <property type="entry name" value="TPR_12"/>
    <property type="match status" value="1"/>
</dbReference>
<dbReference type="PANTHER" id="PTHR10098:SF108">
    <property type="entry name" value="TETRATRICOPEPTIDE REPEAT PROTEIN 28"/>
    <property type="match status" value="1"/>
</dbReference>
<dbReference type="InterPro" id="IPR019734">
    <property type="entry name" value="TPR_rpt"/>
</dbReference>
<dbReference type="PANTHER" id="PTHR10098">
    <property type="entry name" value="RAPSYN-RELATED"/>
    <property type="match status" value="1"/>
</dbReference>
<evidence type="ECO:0000313" key="3">
    <source>
        <dbReference type="Proteomes" id="UP000547510"/>
    </source>
</evidence>
<comment type="caution">
    <text evidence="2">The sequence shown here is derived from an EMBL/GenBank/DDBJ whole genome shotgun (WGS) entry which is preliminary data.</text>
</comment>
<dbReference type="SUPFAM" id="SSF48452">
    <property type="entry name" value="TPR-like"/>
    <property type="match status" value="2"/>
</dbReference>